<reference evidence="1" key="1">
    <citation type="journal article" date="2023" name="Science">
        <title>Genome structures resolve the early diversification of teleost fishes.</title>
        <authorList>
            <person name="Parey E."/>
            <person name="Louis A."/>
            <person name="Montfort J."/>
            <person name="Bouchez O."/>
            <person name="Roques C."/>
            <person name="Iampietro C."/>
            <person name="Lluch J."/>
            <person name="Castinel A."/>
            <person name="Donnadieu C."/>
            <person name="Desvignes T."/>
            <person name="Floi Bucao C."/>
            <person name="Jouanno E."/>
            <person name="Wen M."/>
            <person name="Mejri S."/>
            <person name="Dirks R."/>
            <person name="Jansen H."/>
            <person name="Henkel C."/>
            <person name="Chen W.J."/>
            <person name="Zahm M."/>
            <person name="Cabau C."/>
            <person name="Klopp C."/>
            <person name="Thompson A.W."/>
            <person name="Robinson-Rechavi M."/>
            <person name="Braasch I."/>
            <person name="Lecointre G."/>
            <person name="Bobe J."/>
            <person name="Postlethwait J.H."/>
            <person name="Berthelot C."/>
            <person name="Roest Crollius H."/>
            <person name="Guiguen Y."/>
        </authorList>
    </citation>
    <scope>NUCLEOTIDE SEQUENCE</scope>
    <source>
        <strain evidence="1">NC1722</strain>
    </source>
</reference>
<protein>
    <submittedName>
        <fullName evidence="1">Uncharacterized protein</fullName>
    </submittedName>
</protein>
<dbReference type="EMBL" id="JAINUG010001784">
    <property type="protein sequence ID" value="KAJ8353050.1"/>
    <property type="molecule type" value="Genomic_DNA"/>
</dbReference>
<sequence>MSHAGTWSDSVCETDYVSICYDVNSCCPRCCSTSTAYGVSFPKINYRVLKAKKLPLPPLTGAEAAGFKPRP</sequence>
<comment type="caution">
    <text evidence="1">The sequence shown here is derived from an EMBL/GenBank/DDBJ whole genome shotgun (WGS) entry which is preliminary data.</text>
</comment>
<keyword evidence="2" id="KW-1185">Reference proteome</keyword>
<evidence type="ECO:0000313" key="2">
    <source>
        <dbReference type="Proteomes" id="UP001221898"/>
    </source>
</evidence>
<evidence type="ECO:0000313" key="1">
    <source>
        <dbReference type="EMBL" id="KAJ8353050.1"/>
    </source>
</evidence>
<gene>
    <name evidence="1" type="ORF">AAFF_G00115140</name>
</gene>
<dbReference type="Proteomes" id="UP001221898">
    <property type="component" value="Unassembled WGS sequence"/>
</dbReference>
<proteinExistence type="predicted"/>
<accession>A0AAD7R152</accession>
<dbReference type="AlphaFoldDB" id="A0AAD7R152"/>
<organism evidence="1 2">
    <name type="scientific">Aldrovandia affinis</name>
    <dbReference type="NCBI Taxonomy" id="143900"/>
    <lineage>
        <taxon>Eukaryota</taxon>
        <taxon>Metazoa</taxon>
        <taxon>Chordata</taxon>
        <taxon>Craniata</taxon>
        <taxon>Vertebrata</taxon>
        <taxon>Euteleostomi</taxon>
        <taxon>Actinopterygii</taxon>
        <taxon>Neopterygii</taxon>
        <taxon>Teleostei</taxon>
        <taxon>Notacanthiformes</taxon>
        <taxon>Halosauridae</taxon>
        <taxon>Aldrovandia</taxon>
    </lineage>
</organism>
<name>A0AAD7R152_9TELE</name>